<dbReference type="InterPro" id="IPR029476">
    <property type="entry name" value="DNase_NucA_NucB"/>
</dbReference>
<evidence type="ECO:0000259" key="1">
    <source>
        <dbReference type="Pfam" id="PF14040"/>
    </source>
</evidence>
<dbReference type="Pfam" id="PF14040">
    <property type="entry name" value="DNase_NucA_NucB"/>
    <property type="match status" value="1"/>
</dbReference>
<evidence type="ECO:0000313" key="3">
    <source>
        <dbReference type="Proteomes" id="UP000262477"/>
    </source>
</evidence>
<dbReference type="Proteomes" id="UP000262477">
    <property type="component" value="Unassembled WGS sequence"/>
</dbReference>
<reference evidence="2 3" key="1">
    <citation type="submission" date="2018-08" db="EMBL/GenBank/DDBJ databases">
        <title>Streptomyces NEAU-D10 sp. nov., a novel Actinomycete isolated from soil.</title>
        <authorList>
            <person name="Jin L."/>
        </authorList>
    </citation>
    <scope>NUCLEOTIDE SEQUENCE [LARGE SCALE GENOMIC DNA]</scope>
    <source>
        <strain evidence="2 3">NEAU-D10</strain>
    </source>
</reference>
<evidence type="ECO:0000313" key="2">
    <source>
        <dbReference type="EMBL" id="REK84669.1"/>
    </source>
</evidence>
<organism evidence="2 3">
    <name type="scientific">Streptomyces inhibens</name>
    <dbReference type="NCBI Taxonomy" id="2293571"/>
    <lineage>
        <taxon>Bacteria</taxon>
        <taxon>Bacillati</taxon>
        <taxon>Actinomycetota</taxon>
        <taxon>Actinomycetes</taxon>
        <taxon>Kitasatosporales</taxon>
        <taxon>Streptomycetaceae</taxon>
        <taxon>Streptomyces</taxon>
    </lineage>
</organism>
<dbReference type="OrthoDB" id="2751008at2"/>
<keyword evidence="3" id="KW-1185">Reference proteome</keyword>
<sequence>MAPRWDAAPYLKNSTGGGTPAKRGAASFAYLGFLHYSTKVTAPERGVAQHIKSVFTNPSRTKPTNPAKKVAGQEPKYPLHRIVADAARHDRNRQLAVADCKRYFGPRYSENNTKDCDEFPFASTYEGAAEFEYTGDVMKNNYSVLPVNKKQNGDAGTLLKSFYAKNRIIDGMEDGFVVQID</sequence>
<proteinExistence type="predicted"/>
<accession>A0A371PQP7</accession>
<dbReference type="AlphaFoldDB" id="A0A371PQP7"/>
<dbReference type="EMBL" id="QUAC01000479">
    <property type="protein sequence ID" value="REK84669.1"/>
    <property type="molecule type" value="Genomic_DNA"/>
</dbReference>
<gene>
    <name evidence="2" type="ORF">DY245_42025</name>
</gene>
<feature type="domain" description="Deoxyribonuclease NucA/NucB" evidence="1">
    <location>
        <begin position="91"/>
        <end position="171"/>
    </location>
</feature>
<name>A0A371PQP7_STRIH</name>
<protein>
    <recommendedName>
        <fullName evidence="1">Deoxyribonuclease NucA/NucB domain-containing protein</fullName>
    </recommendedName>
</protein>
<comment type="caution">
    <text evidence="2">The sequence shown here is derived from an EMBL/GenBank/DDBJ whole genome shotgun (WGS) entry which is preliminary data.</text>
</comment>